<evidence type="ECO:0000256" key="1">
    <source>
        <dbReference type="SAM" id="MobiDB-lite"/>
    </source>
</evidence>
<keyword evidence="3" id="KW-1185">Reference proteome</keyword>
<reference evidence="3" key="2">
    <citation type="journal article" date="2018" name="Plant J.">
        <title>The Sorghum bicolor reference genome: improved assembly, gene annotations, a transcriptome atlas, and signatures of genome organization.</title>
        <authorList>
            <person name="McCormick R.F."/>
            <person name="Truong S.K."/>
            <person name="Sreedasyam A."/>
            <person name="Jenkins J."/>
            <person name="Shu S."/>
            <person name="Sims D."/>
            <person name="Kennedy M."/>
            <person name="Amirebrahimi M."/>
            <person name="Weers B.D."/>
            <person name="McKinley B."/>
            <person name="Mattison A."/>
            <person name="Morishige D.T."/>
            <person name="Grimwood J."/>
            <person name="Schmutz J."/>
            <person name="Mullet J.E."/>
        </authorList>
    </citation>
    <scope>NUCLEOTIDE SEQUENCE [LARGE SCALE GENOMIC DNA]</scope>
    <source>
        <strain evidence="3">cv. BTx623</strain>
    </source>
</reference>
<dbReference type="Gramene" id="KXG29412">
    <property type="protein sequence ID" value="KXG29412"/>
    <property type="gene ID" value="SORBI_3004G032600"/>
</dbReference>
<evidence type="ECO:0000313" key="2">
    <source>
        <dbReference type="EMBL" id="KXG29412.1"/>
    </source>
</evidence>
<accession>A0A194YMI4</accession>
<sequence>MQAKGKPVQAGQREHITSSFAKSWREPRTSTKSSTEGVCTITRACRVCGLYAFKLYLLKRKNTSSREKNIGGLEC</sequence>
<reference evidence="2 3" key="1">
    <citation type="journal article" date="2009" name="Nature">
        <title>The Sorghum bicolor genome and the diversification of grasses.</title>
        <authorList>
            <person name="Paterson A.H."/>
            <person name="Bowers J.E."/>
            <person name="Bruggmann R."/>
            <person name="Dubchak I."/>
            <person name="Grimwood J."/>
            <person name="Gundlach H."/>
            <person name="Haberer G."/>
            <person name="Hellsten U."/>
            <person name="Mitros T."/>
            <person name="Poliakov A."/>
            <person name="Schmutz J."/>
            <person name="Spannagl M."/>
            <person name="Tang H."/>
            <person name="Wang X."/>
            <person name="Wicker T."/>
            <person name="Bharti A.K."/>
            <person name="Chapman J."/>
            <person name="Feltus F.A."/>
            <person name="Gowik U."/>
            <person name="Grigoriev I.V."/>
            <person name="Lyons E."/>
            <person name="Maher C.A."/>
            <person name="Martis M."/>
            <person name="Narechania A."/>
            <person name="Otillar R.P."/>
            <person name="Penning B.W."/>
            <person name="Salamov A.A."/>
            <person name="Wang Y."/>
            <person name="Zhang L."/>
            <person name="Carpita N.C."/>
            <person name="Freeling M."/>
            <person name="Gingle A.R."/>
            <person name="Hash C.T."/>
            <person name="Keller B."/>
            <person name="Klein P."/>
            <person name="Kresovich S."/>
            <person name="McCann M.C."/>
            <person name="Ming R."/>
            <person name="Peterson D.G."/>
            <person name="Mehboob-ur-Rahman"/>
            <person name="Ware D."/>
            <person name="Westhoff P."/>
            <person name="Mayer K.F."/>
            <person name="Messing J."/>
            <person name="Rokhsar D.S."/>
        </authorList>
    </citation>
    <scope>NUCLEOTIDE SEQUENCE [LARGE SCALE GENOMIC DNA]</scope>
    <source>
        <strain evidence="3">cv. BTx623</strain>
    </source>
</reference>
<feature type="region of interest" description="Disordered" evidence="1">
    <location>
        <begin position="1"/>
        <end position="32"/>
    </location>
</feature>
<name>A0A194YMI4_SORBI</name>
<gene>
    <name evidence="2" type="ORF">SORBI_3004G032600</name>
</gene>
<dbReference type="InParanoid" id="A0A194YMI4"/>
<proteinExistence type="predicted"/>
<dbReference type="Proteomes" id="UP000000768">
    <property type="component" value="Chromosome 4"/>
</dbReference>
<organism evidence="2 3">
    <name type="scientific">Sorghum bicolor</name>
    <name type="common">Sorghum</name>
    <name type="synonym">Sorghum vulgare</name>
    <dbReference type="NCBI Taxonomy" id="4558"/>
    <lineage>
        <taxon>Eukaryota</taxon>
        <taxon>Viridiplantae</taxon>
        <taxon>Streptophyta</taxon>
        <taxon>Embryophyta</taxon>
        <taxon>Tracheophyta</taxon>
        <taxon>Spermatophyta</taxon>
        <taxon>Magnoliopsida</taxon>
        <taxon>Liliopsida</taxon>
        <taxon>Poales</taxon>
        <taxon>Poaceae</taxon>
        <taxon>PACMAD clade</taxon>
        <taxon>Panicoideae</taxon>
        <taxon>Andropogonodae</taxon>
        <taxon>Andropogoneae</taxon>
        <taxon>Sorghinae</taxon>
        <taxon>Sorghum</taxon>
    </lineage>
</organism>
<dbReference type="AlphaFoldDB" id="A0A194YMI4"/>
<protein>
    <submittedName>
        <fullName evidence="2">Uncharacterized protein</fullName>
    </submittedName>
</protein>
<dbReference type="EMBL" id="CM000763">
    <property type="protein sequence ID" value="KXG29412.1"/>
    <property type="molecule type" value="Genomic_DNA"/>
</dbReference>
<evidence type="ECO:0000313" key="3">
    <source>
        <dbReference type="Proteomes" id="UP000000768"/>
    </source>
</evidence>